<sequence>MILFFPLMMSCSVLGGGSGYSNDPAVAAQQRVVEDLKREVKEAESLAEEAEQREKAAKNRLKAAEQELKALKSRAERESNY</sequence>
<keyword evidence="3" id="KW-1185">Reference proteome</keyword>
<organism evidence="2 3">
    <name type="scientific">Pontibacter akesuensis</name>
    <dbReference type="NCBI Taxonomy" id="388950"/>
    <lineage>
        <taxon>Bacteria</taxon>
        <taxon>Pseudomonadati</taxon>
        <taxon>Bacteroidota</taxon>
        <taxon>Cytophagia</taxon>
        <taxon>Cytophagales</taxon>
        <taxon>Hymenobacteraceae</taxon>
        <taxon>Pontibacter</taxon>
    </lineage>
</organism>
<dbReference type="AlphaFoldDB" id="A0A1I7GDB2"/>
<keyword evidence="1" id="KW-0175">Coiled coil</keyword>
<feature type="coiled-coil region" evidence="1">
    <location>
        <begin position="26"/>
        <end position="81"/>
    </location>
</feature>
<evidence type="ECO:0000313" key="2">
    <source>
        <dbReference type="EMBL" id="SFU46459.1"/>
    </source>
</evidence>
<dbReference type="EMBL" id="FPCA01000001">
    <property type="protein sequence ID" value="SFU46459.1"/>
    <property type="molecule type" value="Genomic_DNA"/>
</dbReference>
<proteinExistence type="predicted"/>
<dbReference type="Proteomes" id="UP000182491">
    <property type="component" value="Unassembled WGS sequence"/>
</dbReference>
<evidence type="ECO:0000313" key="3">
    <source>
        <dbReference type="Proteomes" id="UP000182491"/>
    </source>
</evidence>
<gene>
    <name evidence="2" type="ORF">SAMN04487941_0932</name>
</gene>
<name>A0A1I7GDB2_9BACT</name>
<protein>
    <submittedName>
        <fullName evidence="2">Uncharacterized protein</fullName>
    </submittedName>
</protein>
<reference evidence="3" key="1">
    <citation type="submission" date="2016-10" db="EMBL/GenBank/DDBJ databases">
        <authorList>
            <person name="Varghese N."/>
        </authorList>
    </citation>
    <scope>NUCLEOTIDE SEQUENCE [LARGE SCALE GENOMIC DNA]</scope>
    <source>
        <strain evidence="3">DSM 18820</strain>
    </source>
</reference>
<accession>A0A1I7GDB2</accession>
<evidence type="ECO:0000256" key="1">
    <source>
        <dbReference type="SAM" id="Coils"/>
    </source>
</evidence>